<keyword evidence="2" id="KW-0255">Endonuclease</keyword>
<dbReference type="AlphaFoldDB" id="A0A6J4TWM3"/>
<keyword evidence="4" id="KW-0732">Signal</keyword>
<dbReference type="PROSITE" id="PS01284">
    <property type="entry name" value="TNASE_2"/>
    <property type="match status" value="1"/>
</dbReference>
<dbReference type="InterPro" id="IPR035437">
    <property type="entry name" value="SNase_OB-fold_sf"/>
</dbReference>
<dbReference type="InterPro" id="IPR016071">
    <property type="entry name" value="Staphylococal_nuclease_OB-fold"/>
</dbReference>
<dbReference type="SUPFAM" id="SSF50199">
    <property type="entry name" value="Staphylococcal nuclease"/>
    <property type="match status" value="1"/>
</dbReference>
<feature type="domain" description="TNase-like" evidence="5">
    <location>
        <begin position="37"/>
        <end position="170"/>
    </location>
</feature>
<evidence type="ECO:0000256" key="1">
    <source>
        <dbReference type="ARBA" id="ARBA00022722"/>
    </source>
</evidence>
<dbReference type="InterPro" id="IPR002071">
    <property type="entry name" value="Thermonucl_AS"/>
</dbReference>
<feature type="chain" id="PRO_5027017927" description="TNase-like domain-containing protein" evidence="4">
    <location>
        <begin position="21"/>
        <end position="171"/>
    </location>
</feature>
<dbReference type="GO" id="GO:0004519">
    <property type="term" value="F:endonuclease activity"/>
    <property type="evidence" value="ECO:0007669"/>
    <property type="project" value="UniProtKB-KW"/>
</dbReference>
<dbReference type="SMART" id="SM00318">
    <property type="entry name" value="SNc"/>
    <property type="match status" value="1"/>
</dbReference>
<evidence type="ECO:0000256" key="2">
    <source>
        <dbReference type="ARBA" id="ARBA00022759"/>
    </source>
</evidence>
<dbReference type="PROSITE" id="PS50830">
    <property type="entry name" value="TNASE_3"/>
    <property type="match status" value="1"/>
</dbReference>
<proteinExistence type="predicted"/>
<reference evidence="6" key="1">
    <citation type="submission" date="2020-02" db="EMBL/GenBank/DDBJ databases">
        <authorList>
            <person name="Meier V. D."/>
        </authorList>
    </citation>
    <scope>NUCLEOTIDE SEQUENCE</scope>
    <source>
        <strain evidence="6">AVDCRST_MAG67</strain>
    </source>
</reference>
<dbReference type="EMBL" id="CADCVQ010000175">
    <property type="protein sequence ID" value="CAA9532330.1"/>
    <property type="molecule type" value="Genomic_DNA"/>
</dbReference>
<evidence type="ECO:0000313" key="6">
    <source>
        <dbReference type="EMBL" id="CAA9532330.1"/>
    </source>
</evidence>
<evidence type="ECO:0000259" key="5">
    <source>
        <dbReference type="PROSITE" id="PS50830"/>
    </source>
</evidence>
<dbReference type="PANTHER" id="PTHR12302">
    <property type="entry name" value="EBNA2 BINDING PROTEIN P100"/>
    <property type="match status" value="1"/>
</dbReference>
<evidence type="ECO:0000256" key="4">
    <source>
        <dbReference type="SAM" id="SignalP"/>
    </source>
</evidence>
<dbReference type="GO" id="GO:0016787">
    <property type="term" value="F:hydrolase activity"/>
    <property type="evidence" value="ECO:0007669"/>
    <property type="project" value="UniProtKB-KW"/>
</dbReference>
<sequence>MSRRPLLVLLLIAVAAGAGAATAGDVLESGDDPAAGDGRGGRVVRVVDGDTIHVQVGATREKVRYIGVDTPETKHPTKGVECYGQKAADFNAQLVAGERVRLVRDVEERDRYGRLLAYVYRVRDGLFVNAELARLGFAQPLTIAPDVRFADRFADLARRAREHGRGLWSAC</sequence>
<keyword evidence="3" id="KW-0378">Hydrolase</keyword>
<protein>
    <recommendedName>
        <fullName evidence="5">TNase-like domain-containing protein</fullName>
    </recommendedName>
</protein>
<name>A0A6J4TWM3_9ACTN</name>
<evidence type="ECO:0000256" key="3">
    <source>
        <dbReference type="ARBA" id="ARBA00022801"/>
    </source>
</evidence>
<accession>A0A6J4TWM3</accession>
<dbReference type="Gene3D" id="2.40.50.90">
    <property type="match status" value="1"/>
</dbReference>
<keyword evidence="1" id="KW-0540">Nuclease</keyword>
<gene>
    <name evidence="6" type="ORF">AVDCRST_MAG67-4395</name>
</gene>
<dbReference type="Pfam" id="PF00565">
    <property type="entry name" value="SNase"/>
    <property type="match status" value="1"/>
</dbReference>
<dbReference type="PANTHER" id="PTHR12302:SF3">
    <property type="entry name" value="SERINE_THREONINE-PROTEIN KINASE 31"/>
    <property type="match status" value="1"/>
</dbReference>
<feature type="signal peptide" evidence="4">
    <location>
        <begin position="1"/>
        <end position="20"/>
    </location>
</feature>
<organism evidence="6">
    <name type="scientific">uncultured Solirubrobacteraceae bacterium</name>
    <dbReference type="NCBI Taxonomy" id="1162706"/>
    <lineage>
        <taxon>Bacteria</taxon>
        <taxon>Bacillati</taxon>
        <taxon>Actinomycetota</taxon>
        <taxon>Thermoleophilia</taxon>
        <taxon>Solirubrobacterales</taxon>
        <taxon>Solirubrobacteraceae</taxon>
        <taxon>environmental samples</taxon>
    </lineage>
</organism>
<dbReference type="GO" id="GO:0003676">
    <property type="term" value="F:nucleic acid binding"/>
    <property type="evidence" value="ECO:0007669"/>
    <property type="project" value="InterPro"/>
</dbReference>